<dbReference type="SMR" id="B4LVX3"/>
<dbReference type="EC" id="1.14.11.2" evidence="5"/>
<dbReference type="EMBL" id="CH940650">
    <property type="protein sequence ID" value="EDW67578.2"/>
    <property type="molecule type" value="Genomic_DNA"/>
</dbReference>
<dbReference type="InterPro" id="IPR013547">
    <property type="entry name" value="P4H_N"/>
</dbReference>
<dbReference type="OrthoDB" id="420380at2759"/>
<reference evidence="14 15" key="1">
    <citation type="journal article" date="2007" name="Nature">
        <title>Evolution of genes and genomes on the Drosophila phylogeny.</title>
        <authorList>
            <consortium name="Drosophila 12 Genomes Consortium"/>
            <person name="Clark A.G."/>
            <person name="Eisen M.B."/>
            <person name="Smith D.R."/>
            <person name="Bergman C.M."/>
            <person name="Oliver B."/>
            <person name="Markow T.A."/>
            <person name="Kaufman T.C."/>
            <person name="Kellis M."/>
            <person name="Gelbart W."/>
            <person name="Iyer V.N."/>
            <person name="Pollard D.A."/>
            <person name="Sackton T.B."/>
            <person name="Larracuente A.M."/>
            <person name="Singh N.D."/>
            <person name="Abad J.P."/>
            <person name="Abt D.N."/>
            <person name="Adryan B."/>
            <person name="Aguade M."/>
            <person name="Akashi H."/>
            <person name="Anderson W.W."/>
            <person name="Aquadro C.F."/>
            <person name="Ardell D.H."/>
            <person name="Arguello R."/>
            <person name="Artieri C.G."/>
            <person name="Barbash D.A."/>
            <person name="Barker D."/>
            <person name="Barsanti P."/>
            <person name="Batterham P."/>
            <person name="Batzoglou S."/>
            <person name="Begun D."/>
            <person name="Bhutkar A."/>
            <person name="Blanco E."/>
            <person name="Bosak S.A."/>
            <person name="Bradley R.K."/>
            <person name="Brand A.D."/>
            <person name="Brent M.R."/>
            <person name="Brooks A.N."/>
            <person name="Brown R.H."/>
            <person name="Butlin R.K."/>
            <person name="Caggese C."/>
            <person name="Calvi B.R."/>
            <person name="Bernardo de Carvalho A."/>
            <person name="Caspi A."/>
            <person name="Castrezana S."/>
            <person name="Celniker S.E."/>
            <person name="Chang J.L."/>
            <person name="Chapple C."/>
            <person name="Chatterji S."/>
            <person name="Chinwalla A."/>
            <person name="Civetta A."/>
            <person name="Clifton S.W."/>
            <person name="Comeron J.M."/>
            <person name="Costello J.C."/>
            <person name="Coyne J.A."/>
            <person name="Daub J."/>
            <person name="David R.G."/>
            <person name="Delcher A.L."/>
            <person name="Delehaunty K."/>
            <person name="Do C.B."/>
            <person name="Ebling H."/>
            <person name="Edwards K."/>
            <person name="Eickbush T."/>
            <person name="Evans J.D."/>
            <person name="Filipski A."/>
            <person name="Findeiss S."/>
            <person name="Freyhult E."/>
            <person name="Fulton L."/>
            <person name="Fulton R."/>
            <person name="Garcia A.C."/>
            <person name="Gardiner A."/>
            <person name="Garfield D.A."/>
            <person name="Garvin B.E."/>
            <person name="Gibson G."/>
            <person name="Gilbert D."/>
            <person name="Gnerre S."/>
            <person name="Godfrey J."/>
            <person name="Good R."/>
            <person name="Gotea V."/>
            <person name="Gravely B."/>
            <person name="Greenberg A.J."/>
            <person name="Griffiths-Jones S."/>
            <person name="Gross S."/>
            <person name="Guigo R."/>
            <person name="Gustafson E.A."/>
            <person name="Haerty W."/>
            <person name="Hahn M.W."/>
            <person name="Halligan D.L."/>
            <person name="Halpern A.L."/>
            <person name="Halter G.M."/>
            <person name="Han M.V."/>
            <person name="Heger A."/>
            <person name="Hillier L."/>
            <person name="Hinrichs A.S."/>
            <person name="Holmes I."/>
            <person name="Hoskins R.A."/>
            <person name="Hubisz M.J."/>
            <person name="Hultmark D."/>
            <person name="Huntley M.A."/>
            <person name="Jaffe D.B."/>
            <person name="Jagadeeshan S."/>
            <person name="Jeck W.R."/>
            <person name="Johnson J."/>
            <person name="Jones C.D."/>
            <person name="Jordan W.C."/>
            <person name="Karpen G.H."/>
            <person name="Kataoka E."/>
            <person name="Keightley P.D."/>
            <person name="Kheradpour P."/>
            <person name="Kirkness E.F."/>
            <person name="Koerich L.B."/>
            <person name="Kristiansen K."/>
            <person name="Kudrna D."/>
            <person name="Kulathinal R.J."/>
            <person name="Kumar S."/>
            <person name="Kwok R."/>
            <person name="Lander E."/>
            <person name="Langley C.H."/>
            <person name="Lapoint R."/>
            <person name="Lazzaro B.P."/>
            <person name="Lee S.J."/>
            <person name="Levesque L."/>
            <person name="Li R."/>
            <person name="Lin C.F."/>
            <person name="Lin M.F."/>
            <person name="Lindblad-Toh K."/>
            <person name="Llopart A."/>
            <person name="Long M."/>
            <person name="Low L."/>
            <person name="Lozovsky E."/>
            <person name="Lu J."/>
            <person name="Luo M."/>
            <person name="Machado C.A."/>
            <person name="Makalowski W."/>
            <person name="Marzo M."/>
            <person name="Matsuda M."/>
            <person name="Matzkin L."/>
            <person name="McAllister B."/>
            <person name="McBride C.S."/>
            <person name="McKernan B."/>
            <person name="McKernan K."/>
            <person name="Mendez-Lago M."/>
            <person name="Minx P."/>
            <person name="Mollenhauer M.U."/>
            <person name="Montooth K."/>
            <person name="Mount S.M."/>
            <person name="Mu X."/>
            <person name="Myers E."/>
            <person name="Negre B."/>
            <person name="Newfeld S."/>
            <person name="Nielsen R."/>
            <person name="Noor M.A."/>
            <person name="O'Grady P."/>
            <person name="Pachter L."/>
            <person name="Papaceit M."/>
            <person name="Parisi M.J."/>
            <person name="Parisi M."/>
            <person name="Parts L."/>
            <person name="Pedersen J.S."/>
            <person name="Pesole G."/>
            <person name="Phillippy A.M."/>
            <person name="Ponting C.P."/>
            <person name="Pop M."/>
            <person name="Porcelli D."/>
            <person name="Powell J.R."/>
            <person name="Prohaska S."/>
            <person name="Pruitt K."/>
            <person name="Puig M."/>
            <person name="Quesneville H."/>
            <person name="Ram K.R."/>
            <person name="Rand D."/>
            <person name="Rasmussen M.D."/>
            <person name="Reed L.K."/>
            <person name="Reenan R."/>
            <person name="Reily A."/>
            <person name="Remington K.A."/>
            <person name="Rieger T.T."/>
            <person name="Ritchie M.G."/>
            <person name="Robin C."/>
            <person name="Rogers Y.H."/>
            <person name="Rohde C."/>
            <person name="Rozas J."/>
            <person name="Rubenfield M.J."/>
            <person name="Ruiz A."/>
            <person name="Russo S."/>
            <person name="Salzberg S.L."/>
            <person name="Sanchez-Gracia A."/>
            <person name="Saranga D.J."/>
            <person name="Sato H."/>
            <person name="Schaeffer S.W."/>
            <person name="Schatz M.C."/>
            <person name="Schlenke T."/>
            <person name="Schwartz R."/>
            <person name="Segarra C."/>
            <person name="Singh R.S."/>
            <person name="Sirot L."/>
            <person name="Sirota M."/>
            <person name="Sisneros N.B."/>
            <person name="Smith C.D."/>
            <person name="Smith T.F."/>
            <person name="Spieth J."/>
            <person name="Stage D.E."/>
            <person name="Stark A."/>
            <person name="Stephan W."/>
            <person name="Strausberg R.L."/>
            <person name="Strempel S."/>
            <person name="Sturgill D."/>
            <person name="Sutton G."/>
            <person name="Sutton G.G."/>
            <person name="Tao W."/>
            <person name="Teichmann S."/>
            <person name="Tobari Y.N."/>
            <person name="Tomimura Y."/>
            <person name="Tsolas J.M."/>
            <person name="Valente V.L."/>
            <person name="Venter E."/>
            <person name="Venter J.C."/>
            <person name="Vicario S."/>
            <person name="Vieira F.G."/>
            <person name="Vilella A.J."/>
            <person name="Villasante A."/>
            <person name="Walenz B."/>
            <person name="Wang J."/>
            <person name="Wasserman M."/>
            <person name="Watts T."/>
            <person name="Wilson D."/>
            <person name="Wilson R.K."/>
            <person name="Wing R.A."/>
            <person name="Wolfner M.F."/>
            <person name="Wong A."/>
            <person name="Wong G.K."/>
            <person name="Wu C.I."/>
            <person name="Wu G."/>
            <person name="Yamamoto D."/>
            <person name="Yang H.P."/>
            <person name="Yang S.P."/>
            <person name="Yorke J.A."/>
            <person name="Yoshida K."/>
            <person name="Zdobnov E."/>
            <person name="Zhang P."/>
            <person name="Zhang Y."/>
            <person name="Zimin A.V."/>
            <person name="Baldwin J."/>
            <person name="Abdouelleil A."/>
            <person name="Abdulkadir J."/>
            <person name="Abebe A."/>
            <person name="Abera B."/>
            <person name="Abreu J."/>
            <person name="Acer S.C."/>
            <person name="Aftuck L."/>
            <person name="Alexander A."/>
            <person name="An P."/>
            <person name="Anderson E."/>
            <person name="Anderson S."/>
            <person name="Arachi H."/>
            <person name="Azer M."/>
            <person name="Bachantsang P."/>
            <person name="Barry A."/>
            <person name="Bayul T."/>
            <person name="Berlin A."/>
            <person name="Bessette D."/>
            <person name="Bloom T."/>
            <person name="Blye J."/>
            <person name="Boguslavskiy L."/>
            <person name="Bonnet C."/>
            <person name="Boukhgalter B."/>
            <person name="Bourzgui I."/>
            <person name="Brown A."/>
            <person name="Cahill P."/>
            <person name="Channer S."/>
            <person name="Cheshatsang Y."/>
            <person name="Chuda L."/>
            <person name="Citroen M."/>
            <person name="Collymore A."/>
            <person name="Cooke P."/>
            <person name="Costello M."/>
            <person name="D'Aco K."/>
            <person name="Daza R."/>
            <person name="De Haan G."/>
            <person name="DeGray S."/>
            <person name="DeMaso C."/>
            <person name="Dhargay N."/>
            <person name="Dooley K."/>
            <person name="Dooley E."/>
            <person name="Doricent M."/>
            <person name="Dorje P."/>
            <person name="Dorjee K."/>
            <person name="Dupes A."/>
            <person name="Elong R."/>
            <person name="Falk J."/>
            <person name="Farina A."/>
            <person name="Faro S."/>
            <person name="Ferguson D."/>
            <person name="Fisher S."/>
            <person name="Foley C.D."/>
            <person name="Franke A."/>
            <person name="Friedrich D."/>
            <person name="Gadbois L."/>
            <person name="Gearin G."/>
            <person name="Gearin C.R."/>
            <person name="Giannoukos G."/>
            <person name="Goode T."/>
            <person name="Graham J."/>
            <person name="Grandbois E."/>
            <person name="Grewal S."/>
            <person name="Gyaltsen K."/>
            <person name="Hafez N."/>
            <person name="Hagos B."/>
            <person name="Hall J."/>
            <person name="Henson C."/>
            <person name="Hollinger A."/>
            <person name="Honan T."/>
            <person name="Huard M.D."/>
            <person name="Hughes L."/>
            <person name="Hurhula B."/>
            <person name="Husby M.E."/>
            <person name="Kamat A."/>
            <person name="Kanga B."/>
            <person name="Kashin S."/>
            <person name="Khazanovich D."/>
            <person name="Kisner P."/>
            <person name="Lance K."/>
            <person name="Lara M."/>
            <person name="Lee W."/>
            <person name="Lennon N."/>
            <person name="Letendre F."/>
            <person name="LeVine R."/>
            <person name="Lipovsky A."/>
            <person name="Liu X."/>
            <person name="Liu J."/>
            <person name="Liu S."/>
            <person name="Lokyitsang T."/>
            <person name="Lokyitsang Y."/>
            <person name="Lubonja R."/>
            <person name="Lui A."/>
            <person name="MacDonald P."/>
            <person name="Magnisalis V."/>
            <person name="Maru K."/>
            <person name="Matthews C."/>
            <person name="McCusker W."/>
            <person name="McDonough S."/>
            <person name="Mehta T."/>
            <person name="Meldrim J."/>
            <person name="Meneus L."/>
            <person name="Mihai O."/>
            <person name="Mihalev A."/>
            <person name="Mihova T."/>
            <person name="Mittelman R."/>
            <person name="Mlenga V."/>
            <person name="Montmayeur A."/>
            <person name="Mulrain L."/>
            <person name="Navidi A."/>
            <person name="Naylor J."/>
            <person name="Negash T."/>
            <person name="Nguyen T."/>
            <person name="Nguyen N."/>
            <person name="Nicol R."/>
            <person name="Norbu C."/>
            <person name="Norbu N."/>
            <person name="Novod N."/>
            <person name="O'Neill B."/>
            <person name="Osman S."/>
            <person name="Markiewicz E."/>
            <person name="Oyono O.L."/>
            <person name="Patti C."/>
            <person name="Phunkhang P."/>
            <person name="Pierre F."/>
            <person name="Priest M."/>
            <person name="Raghuraman S."/>
            <person name="Rege F."/>
            <person name="Reyes R."/>
            <person name="Rise C."/>
            <person name="Rogov P."/>
            <person name="Ross K."/>
            <person name="Ryan E."/>
            <person name="Settipalli S."/>
            <person name="Shea T."/>
            <person name="Sherpa N."/>
            <person name="Shi L."/>
            <person name="Shih D."/>
            <person name="Sparrow T."/>
            <person name="Spaulding J."/>
            <person name="Stalker J."/>
            <person name="Stange-Thomann N."/>
            <person name="Stavropoulos S."/>
            <person name="Stone C."/>
            <person name="Strader C."/>
            <person name="Tesfaye S."/>
            <person name="Thomson T."/>
            <person name="Thoulutsang Y."/>
            <person name="Thoulutsang D."/>
            <person name="Topham K."/>
            <person name="Topping I."/>
            <person name="Tsamla T."/>
            <person name="Vassiliev H."/>
            <person name="Vo A."/>
            <person name="Wangchuk T."/>
            <person name="Wangdi T."/>
            <person name="Weiand M."/>
            <person name="Wilkinson J."/>
            <person name="Wilson A."/>
            <person name="Yadav S."/>
            <person name="Young G."/>
            <person name="Yu Q."/>
            <person name="Zembek L."/>
            <person name="Zhong D."/>
            <person name="Zimmer A."/>
            <person name="Zwirko Z."/>
            <person name="Jaffe D.B."/>
            <person name="Alvarez P."/>
            <person name="Brockman W."/>
            <person name="Butler J."/>
            <person name="Chin C."/>
            <person name="Gnerre S."/>
            <person name="Grabherr M."/>
            <person name="Kleber M."/>
            <person name="Mauceli E."/>
            <person name="MacCallum I."/>
        </authorList>
    </citation>
    <scope>NUCLEOTIDE SEQUENCE [LARGE SCALE GENOMIC DNA]</scope>
    <source>
        <strain evidence="15">Tucson 15010-1051.87</strain>
    </source>
</reference>
<dbReference type="Gene3D" id="6.10.140.1460">
    <property type="match status" value="1"/>
</dbReference>
<dbReference type="eggNOG" id="KOG1591">
    <property type="taxonomic scope" value="Eukaryota"/>
</dbReference>
<accession>B4LVX3</accession>
<evidence type="ECO:0000256" key="8">
    <source>
        <dbReference type="ARBA" id="ARBA00022896"/>
    </source>
</evidence>
<dbReference type="PANTHER" id="PTHR10869">
    <property type="entry name" value="PROLYL 4-HYDROXYLASE ALPHA SUBUNIT"/>
    <property type="match status" value="1"/>
</dbReference>
<dbReference type="FunCoup" id="B4LVX3">
    <property type="interactions" value="48"/>
</dbReference>
<evidence type="ECO:0000256" key="12">
    <source>
        <dbReference type="ARBA" id="ARBA00023180"/>
    </source>
</evidence>
<evidence type="ECO:0000256" key="9">
    <source>
        <dbReference type="ARBA" id="ARBA00022964"/>
    </source>
</evidence>
<dbReference type="InterPro" id="IPR011990">
    <property type="entry name" value="TPR-like_helical_dom_sf"/>
</dbReference>
<dbReference type="GO" id="GO:0031418">
    <property type="term" value="F:L-ascorbic acid binding"/>
    <property type="evidence" value="ECO:0007669"/>
    <property type="project" value="UniProtKB-KW"/>
</dbReference>
<protein>
    <recommendedName>
        <fullName evidence="5">procollagen-proline 4-dioxygenase</fullName>
        <ecNumber evidence="5">1.14.11.2</ecNumber>
    </recommendedName>
</protein>
<comment type="similarity">
    <text evidence="4">Belongs to the P4HA family.</text>
</comment>
<evidence type="ECO:0000256" key="5">
    <source>
        <dbReference type="ARBA" id="ARBA00012269"/>
    </source>
</evidence>
<dbReference type="InterPro" id="IPR045054">
    <property type="entry name" value="P4HA-like"/>
</dbReference>
<gene>
    <name evidence="14" type="primary">Dvir\GJ23004</name>
    <name evidence="14" type="ORF">Dvir_GJ23004</name>
</gene>
<dbReference type="Pfam" id="PF13640">
    <property type="entry name" value="2OG-FeII_Oxy_3"/>
    <property type="match status" value="1"/>
</dbReference>
<dbReference type="SMART" id="SM00702">
    <property type="entry name" value="P4Hc"/>
    <property type="match status" value="1"/>
</dbReference>
<evidence type="ECO:0000256" key="11">
    <source>
        <dbReference type="ARBA" id="ARBA00023004"/>
    </source>
</evidence>
<keyword evidence="15" id="KW-1185">Reference proteome</keyword>
<dbReference type="Proteomes" id="UP000008792">
    <property type="component" value="Unassembled WGS sequence"/>
</dbReference>
<keyword evidence="11" id="KW-0408">Iron</keyword>
<dbReference type="InterPro" id="IPR006620">
    <property type="entry name" value="Pro_4_hyd_alph"/>
</dbReference>
<dbReference type="InterPro" id="IPR005123">
    <property type="entry name" value="Oxoglu/Fe-dep_dioxygenase_dom"/>
</dbReference>
<evidence type="ECO:0000259" key="13">
    <source>
        <dbReference type="PROSITE" id="PS51471"/>
    </source>
</evidence>
<evidence type="ECO:0000256" key="1">
    <source>
        <dbReference type="ARBA" id="ARBA00001961"/>
    </source>
</evidence>
<dbReference type="KEGG" id="dvi:6631274"/>
<keyword evidence="12" id="KW-0325">Glycoprotein</keyword>
<dbReference type="InterPro" id="IPR044862">
    <property type="entry name" value="Pro_4_hyd_alph_FE2OG_OXY"/>
</dbReference>
<evidence type="ECO:0000256" key="2">
    <source>
        <dbReference type="ARBA" id="ARBA00002035"/>
    </source>
</evidence>
<dbReference type="PROSITE" id="PS51471">
    <property type="entry name" value="FE2OG_OXY"/>
    <property type="match status" value="1"/>
</dbReference>
<comment type="function">
    <text evidence="2">Catalyzes the post-translational formation of 4-hydroxyproline in -Xaa-Pro-Gly- sequences in collagens and other proteins.</text>
</comment>
<organism evidence="14 15">
    <name type="scientific">Drosophila virilis</name>
    <name type="common">Fruit fly</name>
    <dbReference type="NCBI Taxonomy" id="7244"/>
    <lineage>
        <taxon>Eukaryota</taxon>
        <taxon>Metazoa</taxon>
        <taxon>Ecdysozoa</taxon>
        <taxon>Arthropoda</taxon>
        <taxon>Hexapoda</taxon>
        <taxon>Insecta</taxon>
        <taxon>Pterygota</taxon>
        <taxon>Neoptera</taxon>
        <taxon>Endopterygota</taxon>
        <taxon>Diptera</taxon>
        <taxon>Brachycera</taxon>
        <taxon>Muscomorpha</taxon>
        <taxon>Ephydroidea</taxon>
        <taxon>Drosophilidae</taxon>
        <taxon>Drosophila</taxon>
    </lineage>
</organism>
<dbReference type="Pfam" id="PF08336">
    <property type="entry name" value="P4Ha_N"/>
    <property type="match status" value="1"/>
</dbReference>
<dbReference type="AlphaFoldDB" id="B4LVX3"/>
<name>B4LVX3_DROVI</name>
<dbReference type="Gene3D" id="1.25.40.10">
    <property type="entry name" value="Tetratricopeptide repeat domain"/>
    <property type="match status" value="1"/>
</dbReference>
<sequence>MNLYFKTYLSNPLKSFALIRHQQQDWQKWALFMSETIGKEHLAYAHEMRSELPTAFDLQEASRSIELLITYYELNPNELASGKLLGYSQPGAALSAMDCYALGMFNYFQKEYTKAEIWLNASLLKYDSSQEAKYSIFINEKSIHKWLGILSIKRRENSLGMWHINQAKTEHYDGILEEHITMATLKEHCAASLQRPSHLHCRYNNWTTPFLRIAPLKMEELSIDPFVVLYHNVIYDSEIEWFLTQSFDYTPALLDYGGFSAHRSGKNVFIELEKGELVKTIEMRVTDMSGLSMEGSDDLSLINYGIGGHYIPHHDSFSEEENKTEDRIATALFYLSDVELGGATTFPLLNLTISPEKGTAVLWHNLKDSGTPHPKTVHAACPVIVGSKYVMTKWIYNMDQIFRRPCQANSLNS</sequence>
<evidence type="ECO:0000256" key="4">
    <source>
        <dbReference type="ARBA" id="ARBA00006511"/>
    </source>
</evidence>
<keyword evidence="9" id="KW-0223">Dioxygenase</keyword>
<keyword evidence="8" id="KW-0847">Vitamin C</keyword>
<dbReference type="GO" id="GO:0004656">
    <property type="term" value="F:procollagen-proline 4-dioxygenase activity"/>
    <property type="evidence" value="ECO:0007669"/>
    <property type="project" value="UniProtKB-EC"/>
</dbReference>
<comment type="subcellular location">
    <subcellularLocation>
        <location evidence="3">Endoplasmic reticulum lumen</location>
    </subcellularLocation>
</comment>
<dbReference type="InParanoid" id="B4LVX3"/>
<evidence type="ECO:0000313" key="14">
    <source>
        <dbReference type="EMBL" id="EDW67578.2"/>
    </source>
</evidence>
<dbReference type="HOGENOM" id="CLU_024155_2_0_1"/>
<dbReference type="GO" id="GO:0005788">
    <property type="term" value="C:endoplasmic reticulum lumen"/>
    <property type="evidence" value="ECO:0007669"/>
    <property type="project" value="UniProtKB-SubCell"/>
</dbReference>
<evidence type="ECO:0000256" key="10">
    <source>
        <dbReference type="ARBA" id="ARBA00023002"/>
    </source>
</evidence>
<keyword evidence="7" id="KW-0256">Endoplasmic reticulum</keyword>
<proteinExistence type="inferred from homology"/>
<evidence type="ECO:0000256" key="6">
    <source>
        <dbReference type="ARBA" id="ARBA00022723"/>
    </source>
</evidence>
<dbReference type="PANTHER" id="PTHR10869:SF244">
    <property type="entry name" value="PROLYL 4-HYDROXYLASE SUBUNIT ALPHA-2"/>
    <property type="match status" value="1"/>
</dbReference>
<dbReference type="Gene3D" id="2.60.120.620">
    <property type="entry name" value="q2cbj1_9rhob like domain"/>
    <property type="match status" value="1"/>
</dbReference>
<evidence type="ECO:0000313" key="15">
    <source>
        <dbReference type="Proteomes" id="UP000008792"/>
    </source>
</evidence>
<evidence type="ECO:0000256" key="7">
    <source>
        <dbReference type="ARBA" id="ARBA00022824"/>
    </source>
</evidence>
<comment type="cofactor">
    <cofactor evidence="1">
        <name>L-ascorbate</name>
        <dbReference type="ChEBI" id="CHEBI:38290"/>
    </cofactor>
</comment>
<dbReference type="GO" id="GO:0005506">
    <property type="term" value="F:iron ion binding"/>
    <property type="evidence" value="ECO:0007669"/>
    <property type="project" value="InterPro"/>
</dbReference>
<evidence type="ECO:0000256" key="3">
    <source>
        <dbReference type="ARBA" id="ARBA00004319"/>
    </source>
</evidence>
<keyword evidence="10" id="KW-0560">Oxidoreductase</keyword>
<feature type="domain" description="Fe2OG dioxygenase" evidence="13">
    <location>
        <begin position="295"/>
        <end position="397"/>
    </location>
</feature>
<keyword evidence="6" id="KW-0479">Metal-binding</keyword>